<name>A0A9N6WV44_9VIRU</name>
<proteinExistence type="predicted"/>
<evidence type="ECO:0000313" key="1">
    <source>
        <dbReference type="EMBL" id="CAI3971258.1"/>
    </source>
</evidence>
<reference evidence="1" key="1">
    <citation type="submission" date="2022-10" db="EMBL/GenBank/DDBJ databases">
        <authorList>
            <person name="Meaden S."/>
        </authorList>
    </citation>
    <scope>NUCLEOTIDE SEQUENCE</scope>
</reference>
<organism evidence="1">
    <name type="scientific">Ochrobactrum phage ORM_20</name>
    <dbReference type="NCBI Taxonomy" id="2985243"/>
    <lineage>
        <taxon>Viruses</taxon>
    </lineage>
</organism>
<gene>
    <name evidence="1" type="ORF">ORM20_00209</name>
</gene>
<accession>A0A9N6WV44</accession>
<sequence length="67" mass="7424">MFGELKTWAFRVRLSSGRIGQTGVLANNFTSAVELAEMLFPGAVMTIPQEVSGKYDKERTDVDGEDR</sequence>
<dbReference type="EMBL" id="OX359470">
    <property type="protein sequence ID" value="CAI3971258.1"/>
    <property type="molecule type" value="Genomic_DNA"/>
</dbReference>
<protein>
    <submittedName>
        <fullName evidence="1">Uncharacterized protein</fullName>
    </submittedName>
</protein>